<dbReference type="AlphaFoldDB" id="A0A067MY08"/>
<evidence type="ECO:0008006" key="3">
    <source>
        <dbReference type="Google" id="ProtNLM"/>
    </source>
</evidence>
<reference evidence="2" key="1">
    <citation type="journal article" date="2014" name="Proc. Natl. Acad. Sci. U.S.A.">
        <title>Extensive sampling of basidiomycete genomes demonstrates inadequacy of the white-rot/brown-rot paradigm for wood decay fungi.</title>
        <authorList>
            <person name="Riley R."/>
            <person name="Salamov A.A."/>
            <person name="Brown D.W."/>
            <person name="Nagy L.G."/>
            <person name="Floudas D."/>
            <person name="Held B.W."/>
            <person name="Levasseur A."/>
            <person name="Lombard V."/>
            <person name="Morin E."/>
            <person name="Otillar R."/>
            <person name="Lindquist E.A."/>
            <person name="Sun H."/>
            <person name="LaButti K.M."/>
            <person name="Schmutz J."/>
            <person name="Jabbour D."/>
            <person name="Luo H."/>
            <person name="Baker S.E."/>
            <person name="Pisabarro A.G."/>
            <person name="Walton J.D."/>
            <person name="Blanchette R.A."/>
            <person name="Henrissat B."/>
            <person name="Martin F."/>
            <person name="Cullen D."/>
            <person name="Hibbett D.S."/>
            <person name="Grigoriev I.V."/>
        </authorList>
    </citation>
    <scope>NUCLEOTIDE SEQUENCE [LARGE SCALE GENOMIC DNA]</scope>
    <source>
        <strain evidence="2">FD-172 SS1</strain>
    </source>
</reference>
<dbReference type="EMBL" id="KL198028">
    <property type="protein sequence ID" value="KDQ16401.1"/>
    <property type="molecule type" value="Genomic_DNA"/>
</dbReference>
<evidence type="ECO:0000313" key="1">
    <source>
        <dbReference type="EMBL" id="KDQ16401.1"/>
    </source>
</evidence>
<name>A0A067MY08_BOTB1</name>
<dbReference type="HOGENOM" id="CLU_039742_0_0_1"/>
<proteinExistence type="predicted"/>
<dbReference type="InParanoid" id="A0A067MY08"/>
<gene>
    <name evidence="1" type="ORF">BOTBODRAFT_31074</name>
</gene>
<protein>
    <recommendedName>
        <fullName evidence="3">F-box domain-containing protein</fullName>
    </recommendedName>
</protein>
<organism evidence="1 2">
    <name type="scientific">Botryobasidium botryosum (strain FD-172 SS1)</name>
    <dbReference type="NCBI Taxonomy" id="930990"/>
    <lineage>
        <taxon>Eukaryota</taxon>
        <taxon>Fungi</taxon>
        <taxon>Dikarya</taxon>
        <taxon>Basidiomycota</taxon>
        <taxon>Agaricomycotina</taxon>
        <taxon>Agaricomycetes</taxon>
        <taxon>Cantharellales</taxon>
        <taxon>Botryobasidiaceae</taxon>
        <taxon>Botryobasidium</taxon>
    </lineage>
</organism>
<sequence>MTASLSTLNHDIASIVYPMIDTRSLLSLALTSRSMKNTIIPEFLFYRIRILRRESLVSFCLCITAPNSTAGSTVRHFESLVDFELPPDIWTTNLLETAMEKMAQLRSVRCSCDPSHLFSLSPRVPEVLPLLRHMSFTFKKQPSATTEVLKELRQLESIHINAWPGLDPFIISPESDVGIMLLNSRNTLKELTLPTMEWDFPEHLPFSNNPCDRHDDNVAVWPYVHTLALPSRVDFRCDLDLARTFPSTRSFSCSQGLKEWLWRPCNGPFLARLESCEGTIRHLQAAVGARASLRRISVHPGDRRTVLVQDILSPALRSLSLSLTISAKLLPGSLRSLAKLPHSLTFLSVLVHFSRGVPMAKVVEALASAMPRLPLAYMEIRCQFSLPVSEFDEQVRPHIGDFIRLLSGAFPSLQAGCVGWHSLARNGCRYWRRAMVTEFAASESYLTPFIEVSPDEGRGLKAHYDWQWRDVCAT</sequence>
<keyword evidence="2" id="KW-1185">Reference proteome</keyword>
<dbReference type="Proteomes" id="UP000027195">
    <property type="component" value="Unassembled WGS sequence"/>
</dbReference>
<accession>A0A067MY08</accession>
<evidence type="ECO:0000313" key="2">
    <source>
        <dbReference type="Proteomes" id="UP000027195"/>
    </source>
</evidence>